<protein>
    <submittedName>
        <fullName evidence="2">Uncharacterized protein</fullName>
    </submittedName>
</protein>
<dbReference type="AlphaFoldDB" id="A0A6G1C611"/>
<organism evidence="2 3">
    <name type="scientific">Oryza meyeriana var. granulata</name>
    <dbReference type="NCBI Taxonomy" id="110450"/>
    <lineage>
        <taxon>Eukaryota</taxon>
        <taxon>Viridiplantae</taxon>
        <taxon>Streptophyta</taxon>
        <taxon>Embryophyta</taxon>
        <taxon>Tracheophyta</taxon>
        <taxon>Spermatophyta</taxon>
        <taxon>Magnoliopsida</taxon>
        <taxon>Liliopsida</taxon>
        <taxon>Poales</taxon>
        <taxon>Poaceae</taxon>
        <taxon>BOP clade</taxon>
        <taxon>Oryzoideae</taxon>
        <taxon>Oryzeae</taxon>
        <taxon>Oryzinae</taxon>
        <taxon>Oryza</taxon>
        <taxon>Oryza meyeriana</taxon>
    </lineage>
</organism>
<proteinExistence type="predicted"/>
<comment type="caution">
    <text evidence="2">The sequence shown here is derived from an EMBL/GenBank/DDBJ whole genome shotgun (WGS) entry which is preliminary data.</text>
</comment>
<name>A0A6G1C611_9ORYZ</name>
<dbReference type="EMBL" id="SPHZ02000010">
    <property type="protein sequence ID" value="KAF0895481.1"/>
    <property type="molecule type" value="Genomic_DNA"/>
</dbReference>
<reference evidence="2 3" key="1">
    <citation type="submission" date="2019-11" db="EMBL/GenBank/DDBJ databases">
        <title>Whole genome sequence of Oryza granulata.</title>
        <authorList>
            <person name="Li W."/>
        </authorList>
    </citation>
    <scope>NUCLEOTIDE SEQUENCE [LARGE SCALE GENOMIC DNA]</scope>
    <source>
        <strain evidence="3">cv. Menghai</strain>
        <tissue evidence="2">Leaf</tissue>
    </source>
</reference>
<sequence>MQHGGTAHGRRCGEEVGGGAGRGGVRPGHGGQGRQSGRHLVGGGGSRATRARCSLSSARRG</sequence>
<dbReference type="OrthoDB" id="185373at2759"/>
<evidence type="ECO:0000256" key="1">
    <source>
        <dbReference type="SAM" id="MobiDB-lite"/>
    </source>
</evidence>
<dbReference type="Proteomes" id="UP000479710">
    <property type="component" value="Unassembled WGS sequence"/>
</dbReference>
<feature type="region of interest" description="Disordered" evidence="1">
    <location>
        <begin position="1"/>
        <end position="61"/>
    </location>
</feature>
<evidence type="ECO:0000313" key="3">
    <source>
        <dbReference type="Proteomes" id="UP000479710"/>
    </source>
</evidence>
<feature type="compositionally biased region" description="Gly residues" evidence="1">
    <location>
        <begin position="15"/>
        <end position="46"/>
    </location>
</feature>
<gene>
    <name evidence="2" type="ORF">E2562_013579</name>
</gene>
<keyword evidence="3" id="KW-1185">Reference proteome</keyword>
<evidence type="ECO:0000313" key="2">
    <source>
        <dbReference type="EMBL" id="KAF0895481.1"/>
    </source>
</evidence>
<accession>A0A6G1C611</accession>